<accession>B1WQ08</accession>
<gene>
    <name evidence="1" type="ordered locus">cce_3975</name>
</gene>
<dbReference type="KEGG" id="cyt:cce_3975"/>
<organism evidence="1 2">
    <name type="scientific">Crocosphaera subtropica (strain ATCC 51142 / BH68)</name>
    <name type="common">Cyanothece sp. (strain ATCC 51142)</name>
    <dbReference type="NCBI Taxonomy" id="43989"/>
    <lineage>
        <taxon>Bacteria</taxon>
        <taxon>Bacillati</taxon>
        <taxon>Cyanobacteriota</taxon>
        <taxon>Cyanophyceae</taxon>
        <taxon>Oscillatoriophycideae</taxon>
        <taxon>Chroococcales</taxon>
        <taxon>Aphanothecaceae</taxon>
        <taxon>Crocosphaera</taxon>
        <taxon>Crocosphaera subtropica</taxon>
    </lineage>
</organism>
<dbReference type="HOGENOM" id="CLU_3389007_0_0_3"/>
<dbReference type="AlphaFoldDB" id="B1WQ08"/>
<reference evidence="1 2" key="1">
    <citation type="journal article" date="2008" name="Proc. Natl. Acad. Sci. U.S.A.">
        <title>The genome of Cyanothece 51142, a unicellular diazotrophic cyanobacterium important in the marine nitrogen cycle.</title>
        <authorList>
            <person name="Welsh E.A."/>
            <person name="Liberton M."/>
            <person name="Stoeckel J."/>
            <person name="Loh T."/>
            <person name="Elvitigala T."/>
            <person name="Wang C."/>
            <person name="Wollam A."/>
            <person name="Fulton R.S."/>
            <person name="Clifton S.W."/>
            <person name="Jacobs J.M."/>
            <person name="Aurora R."/>
            <person name="Ghosh B.K."/>
            <person name="Sherman L.A."/>
            <person name="Smith R.D."/>
            <person name="Wilson R.K."/>
            <person name="Pakrasi H.B."/>
        </authorList>
    </citation>
    <scope>NUCLEOTIDE SEQUENCE [LARGE SCALE GENOMIC DNA]</scope>
    <source>
        <strain evidence="2">ATCC 51142 / BH68</strain>
    </source>
</reference>
<protein>
    <submittedName>
        <fullName evidence="1">Uncharacterized protein</fullName>
    </submittedName>
</protein>
<proteinExistence type="predicted"/>
<sequence length="32" mass="3551">MTLGPKSVSSFSSFIFIMTISDQYLNVPGVRK</sequence>
<dbReference type="Proteomes" id="UP000001203">
    <property type="component" value="Chromosome circular"/>
</dbReference>
<evidence type="ECO:0000313" key="1">
    <source>
        <dbReference type="EMBL" id="ACB53323.1"/>
    </source>
</evidence>
<name>B1WQ08_CROS5</name>
<dbReference type="EMBL" id="CP000806">
    <property type="protein sequence ID" value="ACB53323.1"/>
    <property type="molecule type" value="Genomic_DNA"/>
</dbReference>
<evidence type="ECO:0000313" key="2">
    <source>
        <dbReference type="Proteomes" id="UP000001203"/>
    </source>
</evidence>
<keyword evidence="2" id="KW-1185">Reference proteome</keyword>